<dbReference type="PROSITE" id="PS50088">
    <property type="entry name" value="ANK_REPEAT"/>
    <property type="match status" value="2"/>
</dbReference>
<dbReference type="PROSITE" id="PS50181">
    <property type="entry name" value="FBOX"/>
    <property type="match status" value="1"/>
</dbReference>
<evidence type="ECO:0000256" key="3">
    <source>
        <dbReference type="PROSITE-ProRule" id="PRU00023"/>
    </source>
</evidence>
<dbReference type="EMBL" id="AZHF01000014">
    <property type="protein sequence ID" value="OAA65133.1"/>
    <property type="molecule type" value="Genomic_DNA"/>
</dbReference>
<protein>
    <submittedName>
        <fullName evidence="5">Ankyrin repeat-containing domain protein</fullName>
    </submittedName>
</protein>
<dbReference type="Gene3D" id="1.25.40.20">
    <property type="entry name" value="Ankyrin repeat-containing domain"/>
    <property type="match status" value="2"/>
</dbReference>
<dbReference type="OrthoDB" id="366390at2759"/>
<dbReference type="Pfam" id="PF12796">
    <property type="entry name" value="Ank_2"/>
    <property type="match status" value="3"/>
</dbReference>
<feature type="repeat" description="ANK" evidence="3">
    <location>
        <begin position="298"/>
        <end position="330"/>
    </location>
</feature>
<dbReference type="PANTHER" id="PTHR24173:SF74">
    <property type="entry name" value="ANKYRIN REPEAT DOMAIN-CONTAINING PROTEIN 16"/>
    <property type="match status" value="1"/>
</dbReference>
<sequence>MVFDRNDAYAIHAPKPEGSPANAAEATLHNSEQSLCKLPQELLSIIWEDLEIDELYYFAQTCRSIRAAVDQYLYRERGQHLLLWAASTGKRARAQWVFAHGNNININFKGSGRTALALAIENYTPDRTRLMESLRMEFIDFTGTAELLLNHPDIDLEDETNGIIMLKSALRKGFGLVVDRLLQHRQNAINAVFDDGHTPLTAAIWCGRTDILKLLIDLGADVNQRNGLGQTALAQAFESYNLDAAKSLSEQDKTDLTDETNGMPVLERAIEKGICPIVERLLQCCQDSQAYVNTPFCNGQKPLVTAARCGREEVLDLLIRSGANVNQLCESVIGLDSSASSSLAQYDFNRGVHWTALPMAARHGHEEIVRRLLRHQNIQTDLISTDFGGSENSGDAVFWAAVGRHYNCVLTLLRSPQVSYSAEQIDTLLDKVKSASGPVGDYSTIYELLEACQDTNSPESRQANLKCHLTPRARFVQQRASRSRLF</sequence>
<name>A0A167XLS5_CORDF</name>
<feature type="repeat" description="ANK" evidence="3">
    <location>
        <begin position="195"/>
        <end position="227"/>
    </location>
</feature>
<evidence type="ECO:0000313" key="6">
    <source>
        <dbReference type="Proteomes" id="UP000076881"/>
    </source>
</evidence>
<proteinExistence type="predicted"/>
<dbReference type="InterPro" id="IPR001810">
    <property type="entry name" value="F-box_dom"/>
</dbReference>
<dbReference type="STRING" id="1081108.A0A167XLS5"/>
<keyword evidence="1" id="KW-0677">Repeat</keyword>
<evidence type="ECO:0000313" key="5">
    <source>
        <dbReference type="EMBL" id="OAA65133.1"/>
    </source>
</evidence>
<dbReference type="SMART" id="SM00248">
    <property type="entry name" value="ANK"/>
    <property type="match status" value="7"/>
</dbReference>
<feature type="domain" description="F-box" evidence="4">
    <location>
        <begin position="32"/>
        <end position="77"/>
    </location>
</feature>
<accession>A0A167XLS5</accession>
<evidence type="ECO:0000256" key="2">
    <source>
        <dbReference type="ARBA" id="ARBA00023043"/>
    </source>
</evidence>
<dbReference type="PANTHER" id="PTHR24173">
    <property type="entry name" value="ANKYRIN REPEAT CONTAINING"/>
    <property type="match status" value="1"/>
</dbReference>
<keyword evidence="6" id="KW-1185">Reference proteome</keyword>
<dbReference type="PROSITE" id="PS50297">
    <property type="entry name" value="ANK_REP_REGION"/>
    <property type="match status" value="2"/>
</dbReference>
<organism evidence="5 6">
    <name type="scientific">Akanthomyces lecanii RCEF 1005</name>
    <dbReference type="NCBI Taxonomy" id="1081108"/>
    <lineage>
        <taxon>Eukaryota</taxon>
        <taxon>Fungi</taxon>
        <taxon>Dikarya</taxon>
        <taxon>Ascomycota</taxon>
        <taxon>Pezizomycotina</taxon>
        <taxon>Sordariomycetes</taxon>
        <taxon>Hypocreomycetidae</taxon>
        <taxon>Hypocreales</taxon>
        <taxon>Cordycipitaceae</taxon>
        <taxon>Akanthomyces</taxon>
        <taxon>Cordyceps confragosa</taxon>
    </lineage>
</organism>
<dbReference type="SUPFAM" id="SSF48403">
    <property type="entry name" value="Ankyrin repeat"/>
    <property type="match status" value="1"/>
</dbReference>
<evidence type="ECO:0000256" key="1">
    <source>
        <dbReference type="ARBA" id="ARBA00022737"/>
    </source>
</evidence>
<dbReference type="AlphaFoldDB" id="A0A167XLS5"/>
<reference evidence="5 6" key="1">
    <citation type="journal article" date="2016" name="Genome Biol. Evol.">
        <title>Divergent and convergent evolution of fungal pathogenicity.</title>
        <authorList>
            <person name="Shang Y."/>
            <person name="Xiao G."/>
            <person name="Zheng P."/>
            <person name="Cen K."/>
            <person name="Zhan S."/>
            <person name="Wang C."/>
        </authorList>
    </citation>
    <scope>NUCLEOTIDE SEQUENCE [LARGE SCALE GENOMIC DNA]</scope>
    <source>
        <strain evidence="5 6">RCEF 1005</strain>
    </source>
</reference>
<comment type="caution">
    <text evidence="5">The sequence shown here is derived from an EMBL/GenBank/DDBJ whole genome shotgun (WGS) entry which is preliminary data.</text>
</comment>
<dbReference type="Proteomes" id="UP000076881">
    <property type="component" value="Unassembled WGS sequence"/>
</dbReference>
<dbReference type="InterPro" id="IPR002110">
    <property type="entry name" value="Ankyrin_rpt"/>
</dbReference>
<dbReference type="InterPro" id="IPR036770">
    <property type="entry name" value="Ankyrin_rpt-contain_sf"/>
</dbReference>
<gene>
    <name evidence="5" type="ORF">LEL_10580</name>
</gene>
<keyword evidence="2 3" id="KW-0040">ANK repeat</keyword>
<evidence type="ECO:0000259" key="4">
    <source>
        <dbReference type="PROSITE" id="PS50181"/>
    </source>
</evidence>